<reference evidence="5" key="1">
    <citation type="journal article" date="2016" name="Insect Biochem. Mol. Biol.">
        <title>Multifaceted biological insights from a draft genome sequence of the tobacco hornworm moth, Manduca sexta.</title>
        <authorList>
            <person name="Kanost M.R."/>
            <person name="Arrese E.L."/>
            <person name="Cao X."/>
            <person name="Chen Y.R."/>
            <person name="Chellapilla S."/>
            <person name="Goldsmith M.R."/>
            <person name="Grosse-Wilde E."/>
            <person name="Heckel D.G."/>
            <person name="Herndon N."/>
            <person name="Jiang H."/>
            <person name="Papanicolaou A."/>
            <person name="Qu J."/>
            <person name="Soulages J.L."/>
            <person name="Vogel H."/>
            <person name="Walters J."/>
            <person name="Waterhouse R.M."/>
            <person name="Ahn S.J."/>
            <person name="Almeida F.C."/>
            <person name="An C."/>
            <person name="Aqrawi P."/>
            <person name="Bretschneider A."/>
            <person name="Bryant W.B."/>
            <person name="Bucks S."/>
            <person name="Chao H."/>
            <person name="Chevignon G."/>
            <person name="Christen J.M."/>
            <person name="Clarke D.F."/>
            <person name="Dittmer N.T."/>
            <person name="Ferguson L.C.F."/>
            <person name="Garavelou S."/>
            <person name="Gordon K.H.J."/>
            <person name="Gunaratna R.T."/>
            <person name="Han Y."/>
            <person name="Hauser F."/>
            <person name="He Y."/>
            <person name="Heidel-Fischer H."/>
            <person name="Hirsh A."/>
            <person name="Hu Y."/>
            <person name="Jiang H."/>
            <person name="Kalra D."/>
            <person name="Klinner C."/>
            <person name="Konig C."/>
            <person name="Kovar C."/>
            <person name="Kroll A.R."/>
            <person name="Kuwar S.S."/>
            <person name="Lee S.L."/>
            <person name="Lehman R."/>
            <person name="Li K."/>
            <person name="Li Z."/>
            <person name="Liang H."/>
            <person name="Lovelace S."/>
            <person name="Lu Z."/>
            <person name="Mansfield J.H."/>
            <person name="McCulloch K.J."/>
            <person name="Mathew T."/>
            <person name="Morton B."/>
            <person name="Muzny D.M."/>
            <person name="Neunemann D."/>
            <person name="Ongeri F."/>
            <person name="Pauchet Y."/>
            <person name="Pu L.L."/>
            <person name="Pyrousis I."/>
            <person name="Rao X.J."/>
            <person name="Redding A."/>
            <person name="Roesel C."/>
            <person name="Sanchez-Gracia A."/>
            <person name="Schaack S."/>
            <person name="Shukla A."/>
            <person name="Tetreau G."/>
            <person name="Wang Y."/>
            <person name="Xiong G.H."/>
            <person name="Traut W."/>
            <person name="Walsh T.K."/>
            <person name="Worley K.C."/>
            <person name="Wu D."/>
            <person name="Wu W."/>
            <person name="Wu Y.Q."/>
            <person name="Zhang X."/>
            <person name="Zou Z."/>
            <person name="Zucker H."/>
            <person name="Briscoe A.D."/>
            <person name="Burmester T."/>
            <person name="Clem R.J."/>
            <person name="Feyereisen R."/>
            <person name="Grimmelikhuijzen C.J.P."/>
            <person name="Hamodrakas S.J."/>
            <person name="Hansson B.S."/>
            <person name="Huguet E."/>
            <person name="Jermiin L.S."/>
            <person name="Lan Q."/>
            <person name="Lehman H.K."/>
            <person name="Lorenzen M."/>
            <person name="Merzendorfer H."/>
            <person name="Michalopoulos I."/>
            <person name="Morton D.B."/>
            <person name="Muthukrishnan S."/>
            <person name="Oakeshott J.G."/>
            <person name="Palmer W."/>
            <person name="Park Y."/>
            <person name="Passarelli A.L."/>
            <person name="Rozas J."/>
            <person name="Schwartz L.M."/>
            <person name="Smith W."/>
            <person name="Southgate A."/>
            <person name="Vilcinskas A."/>
            <person name="Vogt R."/>
            <person name="Wang P."/>
            <person name="Werren J."/>
            <person name="Yu X.Q."/>
            <person name="Zhou J.J."/>
            <person name="Brown S.J."/>
            <person name="Scherer S.E."/>
            <person name="Richards S."/>
            <person name="Blissard G.W."/>
        </authorList>
    </citation>
    <scope>NUCLEOTIDE SEQUENCE</scope>
</reference>
<evidence type="ECO:0000256" key="1">
    <source>
        <dbReference type="ARBA" id="ARBA00022460"/>
    </source>
</evidence>
<keyword evidence="1 3" id="KW-0193">Cuticle</keyword>
<evidence type="ECO:0000256" key="3">
    <source>
        <dbReference type="PROSITE-ProRule" id="PRU00497"/>
    </source>
</evidence>
<dbReference type="EMBL" id="JH668505">
    <property type="protein sequence ID" value="KAG6456093.1"/>
    <property type="molecule type" value="Genomic_DNA"/>
</dbReference>
<dbReference type="Pfam" id="PF00379">
    <property type="entry name" value="Chitin_bind_4"/>
    <property type="match status" value="1"/>
</dbReference>
<dbReference type="PRINTS" id="PR00947">
    <property type="entry name" value="CUTICLE"/>
</dbReference>
<dbReference type="GO" id="GO:0031012">
    <property type="term" value="C:extracellular matrix"/>
    <property type="evidence" value="ECO:0007669"/>
    <property type="project" value="TreeGrafter"/>
</dbReference>
<dbReference type="AlphaFoldDB" id="A0A922CRZ7"/>
<organism evidence="5 6">
    <name type="scientific">Manduca sexta</name>
    <name type="common">Tobacco hawkmoth</name>
    <name type="synonym">Tobacco hornworm</name>
    <dbReference type="NCBI Taxonomy" id="7130"/>
    <lineage>
        <taxon>Eukaryota</taxon>
        <taxon>Metazoa</taxon>
        <taxon>Ecdysozoa</taxon>
        <taxon>Arthropoda</taxon>
        <taxon>Hexapoda</taxon>
        <taxon>Insecta</taxon>
        <taxon>Pterygota</taxon>
        <taxon>Neoptera</taxon>
        <taxon>Endopterygota</taxon>
        <taxon>Lepidoptera</taxon>
        <taxon>Glossata</taxon>
        <taxon>Ditrysia</taxon>
        <taxon>Bombycoidea</taxon>
        <taxon>Sphingidae</taxon>
        <taxon>Sphinginae</taxon>
        <taxon>Sphingini</taxon>
        <taxon>Manduca</taxon>
    </lineage>
</organism>
<evidence type="ECO:0000313" key="6">
    <source>
        <dbReference type="Proteomes" id="UP000791440"/>
    </source>
</evidence>
<keyword evidence="2 4" id="KW-0732">Signal</keyword>
<evidence type="ECO:0000256" key="2">
    <source>
        <dbReference type="ARBA" id="ARBA00022729"/>
    </source>
</evidence>
<sequence length="173" mass="19302">MFRASILVCVVPSVLSIIVKDPLPSPSDYKYSYNIDDPTTGDSKSQHEVRLGDTVSGAYSVVDPDGTKRIVEYTADAKHGFQATVREEPPEQPVVTTTPAPGQYNYNKYYANNNPRSAYHPVPIAHNEISSIPYYIKANQLTEDQVLYFTPANEIRPEKSPFVPGQYFLPSTK</sequence>
<dbReference type="GO" id="GO:0042302">
    <property type="term" value="F:structural constituent of cuticle"/>
    <property type="evidence" value="ECO:0007669"/>
    <property type="project" value="UniProtKB-UniRule"/>
</dbReference>
<protein>
    <recommendedName>
        <fullName evidence="7">Cuticle protein</fullName>
    </recommendedName>
</protein>
<dbReference type="EMBL" id="JH668505">
    <property type="protein sequence ID" value="KAG6456094.1"/>
    <property type="molecule type" value="Genomic_DNA"/>
</dbReference>
<accession>A0A922CRZ7</accession>
<keyword evidence="6" id="KW-1185">Reference proteome</keyword>
<dbReference type="GO" id="GO:0005615">
    <property type="term" value="C:extracellular space"/>
    <property type="evidence" value="ECO:0007669"/>
    <property type="project" value="TreeGrafter"/>
</dbReference>
<dbReference type="Proteomes" id="UP000791440">
    <property type="component" value="Unassembled WGS sequence"/>
</dbReference>
<evidence type="ECO:0000256" key="4">
    <source>
        <dbReference type="SAM" id="SignalP"/>
    </source>
</evidence>
<evidence type="ECO:0008006" key="7">
    <source>
        <dbReference type="Google" id="ProtNLM"/>
    </source>
</evidence>
<evidence type="ECO:0000313" key="5">
    <source>
        <dbReference type="EMBL" id="KAG6456094.1"/>
    </source>
</evidence>
<dbReference type="InterPro" id="IPR000618">
    <property type="entry name" value="Insect_cuticle"/>
</dbReference>
<dbReference type="PROSITE" id="PS51155">
    <property type="entry name" value="CHIT_BIND_RR_2"/>
    <property type="match status" value="1"/>
</dbReference>
<dbReference type="InterPro" id="IPR051217">
    <property type="entry name" value="Insect_Cuticle_Struc_Prot"/>
</dbReference>
<gene>
    <name evidence="5" type="ORF">O3G_MSEX009562</name>
</gene>
<dbReference type="PANTHER" id="PTHR12236:SF75">
    <property type="entry name" value="CUTICULAR PROTEIN 62BB, ISOFORM A"/>
    <property type="match status" value="1"/>
</dbReference>
<feature type="chain" id="PRO_5038324631" description="Cuticle protein" evidence="4">
    <location>
        <begin position="17"/>
        <end position="173"/>
    </location>
</feature>
<reference evidence="5" key="2">
    <citation type="submission" date="2020-12" db="EMBL/GenBank/DDBJ databases">
        <authorList>
            <person name="Kanost M."/>
        </authorList>
    </citation>
    <scope>NUCLEOTIDE SEQUENCE</scope>
</reference>
<comment type="caution">
    <text evidence="5">The sequence shown here is derived from an EMBL/GenBank/DDBJ whole genome shotgun (WGS) entry which is preliminary data.</text>
</comment>
<proteinExistence type="predicted"/>
<dbReference type="PROSITE" id="PS00233">
    <property type="entry name" value="CHIT_BIND_RR_1"/>
    <property type="match status" value="1"/>
</dbReference>
<dbReference type="PANTHER" id="PTHR12236">
    <property type="entry name" value="STRUCTURAL CONTITUENT OF CUTICLE"/>
    <property type="match status" value="1"/>
</dbReference>
<feature type="signal peptide" evidence="4">
    <location>
        <begin position="1"/>
        <end position="16"/>
    </location>
</feature>
<dbReference type="InterPro" id="IPR031311">
    <property type="entry name" value="CHIT_BIND_RR_consensus"/>
</dbReference>
<dbReference type="OrthoDB" id="6781707at2759"/>
<name>A0A922CRZ7_MANSE</name>